<reference evidence="2 3" key="3">
    <citation type="submission" date="2019-07" db="EMBL/GenBank/DDBJ databases">
        <authorList>
            <person name="Papic B."/>
        </authorList>
    </citation>
    <scope>NUCLEOTIDE SEQUENCE [LARGE SCALE GENOMIC DNA]</scope>
    <source>
        <strain evidence="2 3">L8b</strain>
    </source>
</reference>
<dbReference type="AlphaFoldDB" id="A0A553UIF0"/>
<evidence type="ECO:0000313" key="3">
    <source>
        <dbReference type="Proteomes" id="UP000319322"/>
    </source>
</evidence>
<dbReference type="Gene3D" id="1.25.40.10">
    <property type="entry name" value="Tetratricopeptide repeat domain"/>
    <property type="match status" value="1"/>
</dbReference>
<accession>A0A553UIF0</accession>
<reference evidence="3" key="1">
    <citation type="submission" date="2019-07" db="EMBL/GenBank/DDBJ databases">
        <title>Helicobacter labacensis sp. nov., Helicobacter mehlei sp. nov. and Helicobacter vulpis sp. nov., isolated from gastric mucosa of red fox (Vulpis vulpis).</title>
        <authorList>
            <person name="Papic B."/>
        </authorList>
    </citation>
    <scope>NUCLEOTIDE SEQUENCE [LARGE SCALE GENOMIC DNA]</scope>
    <source>
        <strain evidence="3">L8b</strain>
    </source>
</reference>
<evidence type="ECO:0000313" key="2">
    <source>
        <dbReference type="EMBL" id="TSA79978.1"/>
    </source>
</evidence>
<feature type="signal peptide" evidence="1">
    <location>
        <begin position="1"/>
        <end position="20"/>
    </location>
</feature>
<comment type="caution">
    <text evidence="2">The sequence shown here is derived from an EMBL/GenBank/DDBJ whole genome shotgun (WGS) entry which is preliminary data.</text>
</comment>
<evidence type="ECO:0000256" key="1">
    <source>
        <dbReference type="SAM" id="SignalP"/>
    </source>
</evidence>
<feature type="chain" id="PRO_5022116137" description="Beta-lactamase" evidence="1">
    <location>
        <begin position="21"/>
        <end position="62"/>
    </location>
</feature>
<dbReference type="InterPro" id="IPR011990">
    <property type="entry name" value="TPR-like_helical_dom_sf"/>
</dbReference>
<keyword evidence="1" id="KW-0732">Signal</keyword>
<reference evidence="2 3" key="2">
    <citation type="submission" date="2019-07" db="EMBL/GenBank/DDBJ databases">
        <title>Helicobacter labacensis sp. nov., Helicobacter mehlei sp. nov. and Helicobacter vulpis sp. nov., isolated from gastric mucosa of red fox (Vulpis vulpis).</title>
        <authorList>
            <person name="Kusar D."/>
            <person name="Gruntar I."/>
            <person name="Pate M."/>
            <person name="Zajc U."/>
            <person name="Ocepek M."/>
        </authorList>
    </citation>
    <scope>NUCLEOTIDE SEQUENCE [LARGE SCALE GENOMIC DNA]</scope>
    <source>
        <strain evidence="2 3">L8b</strain>
    </source>
</reference>
<evidence type="ECO:0008006" key="4">
    <source>
        <dbReference type="Google" id="ProtNLM"/>
    </source>
</evidence>
<sequence>MRVFLVCMLAFGVGFANSQADEYYKLAKSYMHTRDYTQSIIYWEKLVELGDARGFYGLGYYV</sequence>
<dbReference type="Proteomes" id="UP000319322">
    <property type="component" value="Unassembled WGS sequence"/>
</dbReference>
<proteinExistence type="predicted"/>
<dbReference type="EMBL" id="VKGC01000031">
    <property type="protein sequence ID" value="TSA79978.1"/>
    <property type="molecule type" value="Genomic_DNA"/>
</dbReference>
<gene>
    <name evidence="2" type="ORF">FNE76_07650</name>
</gene>
<protein>
    <recommendedName>
        <fullName evidence="4">Beta-lactamase</fullName>
    </recommendedName>
</protein>
<name>A0A553UIF0_9HELI</name>
<organism evidence="2 3">
    <name type="scientific">Helicobacter mehlei</name>
    <dbReference type="NCBI Taxonomy" id="2316080"/>
    <lineage>
        <taxon>Bacteria</taxon>
        <taxon>Pseudomonadati</taxon>
        <taxon>Campylobacterota</taxon>
        <taxon>Epsilonproteobacteria</taxon>
        <taxon>Campylobacterales</taxon>
        <taxon>Helicobacteraceae</taxon>
        <taxon>Helicobacter</taxon>
    </lineage>
</organism>
<dbReference type="SUPFAM" id="SSF81901">
    <property type="entry name" value="HCP-like"/>
    <property type="match status" value="1"/>
</dbReference>
<keyword evidence="3" id="KW-1185">Reference proteome</keyword>